<dbReference type="PANTHER" id="PTHR23227">
    <property type="entry name" value="BUCENTAUR RELATED"/>
    <property type="match status" value="1"/>
</dbReference>
<evidence type="ECO:0000259" key="1">
    <source>
        <dbReference type="Pfam" id="PF03372"/>
    </source>
</evidence>
<dbReference type="KEGG" id="soy:115874164"/>
<keyword evidence="2" id="KW-1185">Reference proteome</keyword>
<dbReference type="CDD" id="cd09076">
    <property type="entry name" value="L1-EN"/>
    <property type="match status" value="1"/>
</dbReference>
<dbReference type="RefSeq" id="XP_030745131.1">
    <property type="nucleotide sequence ID" value="XM_030889271.1"/>
</dbReference>
<dbReference type="SUPFAM" id="SSF56219">
    <property type="entry name" value="DNase I-like"/>
    <property type="match status" value="1"/>
</dbReference>
<reference evidence="3" key="1">
    <citation type="submission" date="2025-08" db="UniProtKB">
        <authorList>
            <consortium name="RefSeq"/>
        </authorList>
    </citation>
    <scope>IDENTIFICATION</scope>
    <source>
        <tissue evidence="3">Gonads</tissue>
    </source>
</reference>
<dbReference type="InterPro" id="IPR036691">
    <property type="entry name" value="Endo/exonu/phosph_ase_sf"/>
</dbReference>
<gene>
    <name evidence="3" type="primary">LOC115874164</name>
</gene>
<sequence length="216" mass="24482">MLEATRLAQIIHEMDNYRLDILGICESRWNGFGEHHSASGELLLYSGKPPNEKHANGVALLITKNLTKSLIEWKPINDRILIARFKTKVRNLTIVQCYAPTEPSTDEDKDIFYETLNTTLNAIKKSDMMIVMGDFNAKVGSDNRNSEDIMGKHGLGNRNNNGDRLLGMCSNYQLTIGGTLFPHNVVHKATWKSPDGHTTNQIDHFLISRKWRNSLF</sequence>
<dbReference type="InParanoid" id="A0A6J2X1N6"/>
<dbReference type="GeneID" id="115874164"/>
<dbReference type="Pfam" id="PF03372">
    <property type="entry name" value="Exo_endo_phos"/>
    <property type="match status" value="1"/>
</dbReference>
<dbReference type="Proteomes" id="UP000504635">
    <property type="component" value="Unplaced"/>
</dbReference>
<evidence type="ECO:0000313" key="2">
    <source>
        <dbReference type="Proteomes" id="UP000504635"/>
    </source>
</evidence>
<dbReference type="InterPro" id="IPR005135">
    <property type="entry name" value="Endo/exonuclease/phosphatase"/>
</dbReference>
<dbReference type="PANTHER" id="PTHR23227:SF67">
    <property type="entry name" value="CRANIOFACIAL DEVELOPMENT PROTEIN 2-LIKE"/>
    <property type="match status" value="1"/>
</dbReference>
<accession>A0A6J2X1N6</accession>
<dbReference type="GO" id="GO:0003824">
    <property type="term" value="F:catalytic activity"/>
    <property type="evidence" value="ECO:0007669"/>
    <property type="project" value="InterPro"/>
</dbReference>
<evidence type="ECO:0000313" key="3">
    <source>
        <dbReference type="RefSeq" id="XP_030745131.1"/>
    </source>
</evidence>
<dbReference type="AlphaFoldDB" id="A0A6J2X1N6"/>
<feature type="domain" description="Endonuclease/exonuclease/phosphatase" evidence="1">
    <location>
        <begin position="6"/>
        <end position="212"/>
    </location>
</feature>
<organism evidence="2 3">
    <name type="scientific">Sitophilus oryzae</name>
    <name type="common">Rice weevil</name>
    <name type="synonym">Curculio oryzae</name>
    <dbReference type="NCBI Taxonomy" id="7048"/>
    <lineage>
        <taxon>Eukaryota</taxon>
        <taxon>Metazoa</taxon>
        <taxon>Ecdysozoa</taxon>
        <taxon>Arthropoda</taxon>
        <taxon>Hexapoda</taxon>
        <taxon>Insecta</taxon>
        <taxon>Pterygota</taxon>
        <taxon>Neoptera</taxon>
        <taxon>Endopterygota</taxon>
        <taxon>Coleoptera</taxon>
        <taxon>Polyphaga</taxon>
        <taxon>Cucujiformia</taxon>
        <taxon>Curculionidae</taxon>
        <taxon>Dryophthorinae</taxon>
        <taxon>Sitophilus</taxon>
    </lineage>
</organism>
<protein>
    <submittedName>
        <fullName evidence="3">Craniofacial development protein 2-like</fullName>
    </submittedName>
</protein>
<dbReference type="Gene3D" id="3.60.10.10">
    <property type="entry name" value="Endonuclease/exonuclease/phosphatase"/>
    <property type="match status" value="1"/>
</dbReference>
<proteinExistence type="predicted"/>
<dbReference type="InterPro" id="IPR027124">
    <property type="entry name" value="Swc5/CFDP1/2"/>
</dbReference>
<dbReference type="OrthoDB" id="6369087at2759"/>
<name>A0A6J2X1N6_SITOR</name>